<dbReference type="Proteomes" id="UP000271162">
    <property type="component" value="Unassembled WGS sequence"/>
</dbReference>
<name>A0A0N4YIU4_NIPBR</name>
<evidence type="ECO:0000313" key="2">
    <source>
        <dbReference type="EMBL" id="VDL80446.1"/>
    </source>
</evidence>
<keyword evidence="1" id="KW-0732">Signal</keyword>
<evidence type="ECO:0000256" key="1">
    <source>
        <dbReference type="SAM" id="SignalP"/>
    </source>
</evidence>
<dbReference type="AlphaFoldDB" id="A0A0N4YIU4"/>
<reference evidence="2 3" key="2">
    <citation type="submission" date="2018-11" db="EMBL/GenBank/DDBJ databases">
        <authorList>
            <consortium name="Pathogen Informatics"/>
        </authorList>
    </citation>
    <scope>NUCLEOTIDE SEQUENCE [LARGE SCALE GENOMIC DNA]</scope>
</reference>
<dbReference type="EMBL" id="UYSL01022430">
    <property type="protein sequence ID" value="VDL80446.1"/>
    <property type="molecule type" value="Genomic_DNA"/>
</dbReference>
<protein>
    <submittedName>
        <fullName evidence="4">DUF725 domain-containing protein</fullName>
    </submittedName>
</protein>
<reference evidence="4" key="1">
    <citation type="submission" date="2017-02" db="UniProtKB">
        <authorList>
            <consortium name="WormBaseParasite"/>
        </authorList>
    </citation>
    <scope>IDENTIFICATION</scope>
</reference>
<feature type="chain" id="PRO_5043125695" evidence="1">
    <location>
        <begin position="23"/>
        <end position="181"/>
    </location>
</feature>
<keyword evidence="3" id="KW-1185">Reference proteome</keyword>
<organism evidence="4">
    <name type="scientific">Nippostrongylus brasiliensis</name>
    <name type="common">Rat hookworm</name>
    <dbReference type="NCBI Taxonomy" id="27835"/>
    <lineage>
        <taxon>Eukaryota</taxon>
        <taxon>Metazoa</taxon>
        <taxon>Ecdysozoa</taxon>
        <taxon>Nematoda</taxon>
        <taxon>Chromadorea</taxon>
        <taxon>Rhabditida</taxon>
        <taxon>Rhabditina</taxon>
        <taxon>Rhabditomorpha</taxon>
        <taxon>Strongyloidea</taxon>
        <taxon>Heligmosomidae</taxon>
        <taxon>Nippostrongylus</taxon>
    </lineage>
</organism>
<evidence type="ECO:0000313" key="3">
    <source>
        <dbReference type="Proteomes" id="UP000271162"/>
    </source>
</evidence>
<accession>A0A0N4YIU4</accession>
<proteinExistence type="predicted"/>
<sequence length="181" mass="19871">MVMVSLQLFAIVFALSFWDGRALECAYKEKSPAFCKHVNESYQLNNSSQHLLGGATFKEDRGRISRANEKVLAVLKLNDKSELKTALCGALDSETHAVFNAGASCSGSEKETDACNLGLASLCLATEELVKASVEITEQDKKEQITKALNDYAVKEDKKNRVEWVELANGLGRNVSHILQC</sequence>
<gene>
    <name evidence="2" type="ORF">NBR_LOCUS16851</name>
</gene>
<feature type="signal peptide" evidence="1">
    <location>
        <begin position="1"/>
        <end position="22"/>
    </location>
</feature>
<evidence type="ECO:0000313" key="4">
    <source>
        <dbReference type="WBParaSite" id="NBR_0001685001-mRNA-1"/>
    </source>
</evidence>
<dbReference type="WBParaSite" id="NBR_0001685001-mRNA-1">
    <property type="protein sequence ID" value="NBR_0001685001-mRNA-1"/>
    <property type="gene ID" value="NBR_0001685001"/>
</dbReference>